<dbReference type="FunFam" id="3.40.50.10860:FF:000010">
    <property type="entry name" value="Leucine dehydrogenase"/>
    <property type="match status" value="1"/>
</dbReference>
<dbReference type="Pfam" id="PF00208">
    <property type="entry name" value="ELFV_dehydrog"/>
    <property type="match status" value="1"/>
</dbReference>
<evidence type="ECO:0000256" key="1">
    <source>
        <dbReference type="ARBA" id="ARBA00006382"/>
    </source>
</evidence>
<evidence type="ECO:0000259" key="4">
    <source>
        <dbReference type="SMART" id="SM00839"/>
    </source>
</evidence>
<dbReference type="GO" id="GO:0016639">
    <property type="term" value="F:oxidoreductase activity, acting on the CH-NH2 group of donors, NAD or NADP as acceptor"/>
    <property type="evidence" value="ECO:0007669"/>
    <property type="project" value="InterPro"/>
</dbReference>
<organism evidence="5">
    <name type="scientific">marine metagenome</name>
    <dbReference type="NCBI Taxonomy" id="408172"/>
    <lineage>
        <taxon>unclassified sequences</taxon>
        <taxon>metagenomes</taxon>
        <taxon>ecological metagenomes</taxon>
    </lineage>
</organism>
<comment type="similarity">
    <text evidence="1">Belongs to the Glu/Leu/Phe/Val dehydrogenases family.</text>
</comment>
<feature type="domain" description="Glutamate/phenylalanine/leucine/valine/L-tryptophan dehydrogenase C-terminal" evidence="4">
    <location>
        <begin position="145"/>
        <end position="354"/>
    </location>
</feature>
<dbReference type="InterPro" id="IPR006095">
    <property type="entry name" value="Glu/Leu/Phe/Val/Trp_DH"/>
</dbReference>
<dbReference type="PIRSF" id="PIRSF000188">
    <property type="entry name" value="Phe_leu_dh"/>
    <property type="match status" value="1"/>
</dbReference>
<evidence type="ECO:0000313" key="5">
    <source>
        <dbReference type="EMBL" id="SVA00488.1"/>
    </source>
</evidence>
<dbReference type="AlphaFoldDB" id="A0A381SB13"/>
<accession>A0A381SB13</accession>
<dbReference type="CDD" id="cd01075">
    <property type="entry name" value="NAD_bind_Leu_Phe_Val_DH"/>
    <property type="match status" value="1"/>
</dbReference>
<dbReference type="SMART" id="SM00839">
    <property type="entry name" value="ELFV_dehydrog"/>
    <property type="match status" value="1"/>
</dbReference>
<dbReference type="InterPro" id="IPR006096">
    <property type="entry name" value="Glu/Leu/Phe/Val/Trp_DH_C"/>
</dbReference>
<evidence type="ECO:0000256" key="2">
    <source>
        <dbReference type="ARBA" id="ARBA00023002"/>
    </source>
</evidence>
<proteinExistence type="inferred from homology"/>
<dbReference type="EMBL" id="UINC01002808">
    <property type="protein sequence ID" value="SVA00488.1"/>
    <property type="molecule type" value="Genomic_DNA"/>
</dbReference>
<dbReference type="Gene3D" id="3.40.50.720">
    <property type="entry name" value="NAD(P)-binding Rossmann-like Domain"/>
    <property type="match status" value="1"/>
</dbReference>
<dbReference type="InterPro" id="IPR036291">
    <property type="entry name" value="NAD(P)-bd_dom_sf"/>
</dbReference>
<reference evidence="5" key="1">
    <citation type="submission" date="2018-05" db="EMBL/GenBank/DDBJ databases">
        <authorList>
            <person name="Lanie J.A."/>
            <person name="Ng W.-L."/>
            <person name="Kazmierczak K.M."/>
            <person name="Andrzejewski T.M."/>
            <person name="Davidsen T.M."/>
            <person name="Wayne K.J."/>
            <person name="Tettelin H."/>
            <person name="Glass J.I."/>
            <person name="Rusch D."/>
            <person name="Podicherti R."/>
            <person name="Tsui H.-C.T."/>
            <person name="Winkler M.E."/>
        </authorList>
    </citation>
    <scope>NUCLEOTIDE SEQUENCE</scope>
</reference>
<sequence>MSFVFESMDSRGHEEVVFCHDKDTGLKAIIAVHNTTIGPALGGCRMWAYETEEDALKDVLRLSRGMSYKAAIAGLNLGGGKAVIIGDSKKDKNEILFRSFGRFVQGLAGRYITAEDVGTSVKDMEWVRMETRYVTGISRALGGSGDPSPVTALGTCSGMKATVKKHLGKDSLSGLNVGVQGVGHVGYHLCRYLSREGANLYVTDMDESALKRVVDEFGVQVIGMDDIYDADLDIYAPCALGATLNEETIPNLKCSIVAGAANNQLKNEDVHAQMLKDRGILYAPDYAINAGGLINVANEIEGYNRERAFLQAEEGIYDTLMTIFQRSEEEDVTTHTAASKVAEKRMEDVAKLKNVYLPKKNVMGKRDNT</sequence>
<name>A0A381SB13_9ZZZZ</name>
<keyword evidence="3" id="KW-0520">NAD</keyword>
<dbReference type="InterPro" id="IPR006097">
    <property type="entry name" value="Glu/Leu/Phe/Val/Trp_DH_dimer"/>
</dbReference>
<dbReference type="Pfam" id="PF02812">
    <property type="entry name" value="ELFV_dehydrog_N"/>
    <property type="match status" value="1"/>
</dbReference>
<dbReference type="PANTHER" id="PTHR42722">
    <property type="entry name" value="LEUCINE DEHYDROGENASE"/>
    <property type="match status" value="1"/>
</dbReference>
<dbReference type="GO" id="GO:0006520">
    <property type="term" value="P:amino acid metabolic process"/>
    <property type="evidence" value="ECO:0007669"/>
    <property type="project" value="InterPro"/>
</dbReference>
<dbReference type="SUPFAM" id="SSF51735">
    <property type="entry name" value="NAD(P)-binding Rossmann-fold domains"/>
    <property type="match status" value="1"/>
</dbReference>
<dbReference type="PRINTS" id="PR00082">
    <property type="entry name" value="GLFDHDRGNASE"/>
</dbReference>
<evidence type="ECO:0000256" key="3">
    <source>
        <dbReference type="ARBA" id="ARBA00023027"/>
    </source>
</evidence>
<dbReference type="InterPro" id="IPR016211">
    <property type="entry name" value="Glu/Phe/Leu/Val/Trp_DH_bac/arc"/>
</dbReference>
<gene>
    <name evidence="5" type="ORF">METZ01_LOCUS53342</name>
</gene>
<dbReference type="Gene3D" id="3.40.50.10860">
    <property type="entry name" value="Leucine Dehydrogenase, chain A, domain 1"/>
    <property type="match status" value="1"/>
</dbReference>
<dbReference type="PANTHER" id="PTHR42722:SF1">
    <property type="entry name" value="VALINE DEHYDROGENASE"/>
    <property type="match status" value="1"/>
</dbReference>
<protein>
    <recommendedName>
        <fullName evidence="4">Glutamate/phenylalanine/leucine/valine/L-tryptophan dehydrogenase C-terminal domain-containing protein</fullName>
    </recommendedName>
</protein>
<dbReference type="SUPFAM" id="SSF53223">
    <property type="entry name" value="Aminoacid dehydrogenase-like, N-terminal domain"/>
    <property type="match status" value="1"/>
</dbReference>
<dbReference type="InterPro" id="IPR046346">
    <property type="entry name" value="Aminoacid_DH-like_N_sf"/>
</dbReference>
<keyword evidence="2" id="KW-0560">Oxidoreductase</keyword>